<evidence type="ECO:0000256" key="3">
    <source>
        <dbReference type="ARBA" id="ARBA00022833"/>
    </source>
</evidence>
<gene>
    <name evidence="7" type="ORF">RI129_006751</name>
</gene>
<evidence type="ECO:0000313" key="8">
    <source>
        <dbReference type="Proteomes" id="UP001329430"/>
    </source>
</evidence>
<dbReference type="InterPro" id="IPR036855">
    <property type="entry name" value="Znf_CCCH_sf"/>
</dbReference>
<dbReference type="InterPro" id="IPR000571">
    <property type="entry name" value="Znf_CCCH"/>
</dbReference>
<organism evidence="7 8">
    <name type="scientific">Pyrocoelia pectoralis</name>
    <dbReference type="NCBI Taxonomy" id="417401"/>
    <lineage>
        <taxon>Eukaryota</taxon>
        <taxon>Metazoa</taxon>
        <taxon>Ecdysozoa</taxon>
        <taxon>Arthropoda</taxon>
        <taxon>Hexapoda</taxon>
        <taxon>Insecta</taxon>
        <taxon>Pterygota</taxon>
        <taxon>Neoptera</taxon>
        <taxon>Endopterygota</taxon>
        <taxon>Coleoptera</taxon>
        <taxon>Polyphaga</taxon>
        <taxon>Elateriformia</taxon>
        <taxon>Elateroidea</taxon>
        <taxon>Lampyridae</taxon>
        <taxon>Lampyrinae</taxon>
        <taxon>Pyrocoelia</taxon>
    </lineage>
</organism>
<accession>A0AAN7VHM2</accession>
<dbReference type="PROSITE" id="PS50103">
    <property type="entry name" value="ZF_C3H1"/>
    <property type="match status" value="1"/>
</dbReference>
<keyword evidence="8" id="KW-1185">Reference proteome</keyword>
<dbReference type="EMBL" id="JAVRBK010000004">
    <property type="protein sequence ID" value="KAK5645451.1"/>
    <property type="molecule type" value="Genomic_DNA"/>
</dbReference>
<evidence type="ECO:0000256" key="5">
    <source>
        <dbReference type="SAM" id="MobiDB-lite"/>
    </source>
</evidence>
<dbReference type="SUPFAM" id="SSF90229">
    <property type="entry name" value="CCCH zinc finger"/>
    <property type="match status" value="1"/>
</dbReference>
<feature type="zinc finger region" description="C3H1-type" evidence="4">
    <location>
        <begin position="75"/>
        <end position="102"/>
    </location>
</feature>
<evidence type="ECO:0000313" key="7">
    <source>
        <dbReference type="EMBL" id="KAK5645451.1"/>
    </source>
</evidence>
<keyword evidence="3 4" id="KW-0862">Zinc</keyword>
<dbReference type="AlphaFoldDB" id="A0AAN7VHM2"/>
<dbReference type="GO" id="GO:0008270">
    <property type="term" value="F:zinc ion binding"/>
    <property type="evidence" value="ECO:0007669"/>
    <property type="project" value="UniProtKB-KW"/>
</dbReference>
<sequence length="168" mass="18911">MSLVADYGDSSVTEDDGSDSDFAEVAVLKLPTPDFIDLPNTSVFTNPFKQAEEAKHAILEKHVKMVSTQENVRSINGRKVCWNYRKGKCRFGHNCIYAHDSDVQKINDIEVQQTVLCQSQDFSTEETDPNNTVSRAKKRPGLTQGLVPGKKIMKNYHKQSSTMLMNKK</sequence>
<feature type="domain" description="C3H1-type" evidence="6">
    <location>
        <begin position="75"/>
        <end position="102"/>
    </location>
</feature>
<dbReference type="InterPro" id="IPR041367">
    <property type="entry name" value="Znf-CCCH_4"/>
</dbReference>
<keyword evidence="1 4" id="KW-0479">Metal-binding</keyword>
<dbReference type="Gene3D" id="4.10.1000.10">
    <property type="entry name" value="Zinc finger, CCCH-type"/>
    <property type="match status" value="1"/>
</dbReference>
<evidence type="ECO:0000256" key="4">
    <source>
        <dbReference type="PROSITE-ProRule" id="PRU00723"/>
    </source>
</evidence>
<name>A0AAN7VHM2_9COLE</name>
<evidence type="ECO:0000256" key="1">
    <source>
        <dbReference type="ARBA" id="ARBA00022723"/>
    </source>
</evidence>
<protein>
    <recommendedName>
        <fullName evidence="6">C3H1-type domain-containing protein</fullName>
    </recommendedName>
</protein>
<evidence type="ECO:0000259" key="6">
    <source>
        <dbReference type="PROSITE" id="PS50103"/>
    </source>
</evidence>
<dbReference type="Pfam" id="PF18044">
    <property type="entry name" value="zf-CCCH_4"/>
    <property type="match status" value="1"/>
</dbReference>
<reference evidence="7 8" key="1">
    <citation type="journal article" date="2024" name="Insects">
        <title>An Improved Chromosome-Level Genome Assembly of the Firefly Pyrocoelia pectoralis.</title>
        <authorList>
            <person name="Fu X."/>
            <person name="Meyer-Rochow V.B."/>
            <person name="Ballantyne L."/>
            <person name="Zhu X."/>
        </authorList>
    </citation>
    <scope>NUCLEOTIDE SEQUENCE [LARGE SCALE GENOMIC DNA]</scope>
    <source>
        <strain evidence="7">XCY_ONT2</strain>
    </source>
</reference>
<feature type="region of interest" description="Disordered" evidence="5">
    <location>
        <begin position="121"/>
        <end position="141"/>
    </location>
</feature>
<keyword evidence="2 4" id="KW-0863">Zinc-finger</keyword>
<comment type="caution">
    <text evidence="7">The sequence shown here is derived from an EMBL/GenBank/DDBJ whole genome shotgun (WGS) entry which is preliminary data.</text>
</comment>
<dbReference type="Proteomes" id="UP001329430">
    <property type="component" value="Chromosome 4"/>
</dbReference>
<proteinExistence type="predicted"/>
<evidence type="ECO:0000256" key="2">
    <source>
        <dbReference type="ARBA" id="ARBA00022771"/>
    </source>
</evidence>